<gene>
    <name evidence="2" type="ORF">SAMN02910417_01863</name>
</gene>
<dbReference type="Proteomes" id="UP000199228">
    <property type="component" value="Unassembled WGS sequence"/>
</dbReference>
<evidence type="ECO:0000313" key="3">
    <source>
        <dbReference type="Proteomes" id="UP000199228"/>
    </source>
</evidence>
<name>A0A1G6BX55_EUBOX</name>
<feature type="chain" id="PRO_5011596994" evidence="1">
    <location>
        <begin position="28"/>
        <end position="228"/>
    </location>
</feature>
<sequence>MRMTKRFAAMALAAVMVLCVAPQATMAAGSSSGKLMKQYVTAYKAGKFSKAKKLSSKMKSTVVEPATKKMSKKMKKAYKAKVKSYVKKYGMFDVDSSSEYVWGYYLSDLNNDGKTELVISYGSCEADARMDVFTYKKGKAVKVNKETIACGHCTFHAYPNHKGMIVSQAHMGGESVSIMKMTEKGKIKITVLNSRSNLEEYTLPQMYLSGHISYDSNYNEKISYKVFK</sequence>
<evidence type="ECO:0000256" key="1">
    <source>
        <dbReference type="SAM" id="SignalP"/>
    </source>
</evidence>
<keyword evidence="1" id="KW-0732">Signal</keyword>
<keyword evidence="3" id="KW-1185">Reference proteome</keyword>
<dbReference type="OrthoDB" id="1817824at2"/>
<dbReference type="RefSeq" id="WP_090174090.1">
    <property type="nucleotide sequence ID" value="NZ_FMXR01000013.1"/>
</dbReference>
<feature type="signal peptide" evidence="1">
    <location>
        <begin position="1"/>
        <end position="27"/>
    </location>
</feature>
<accession>A0A1G6BX55</accession>
<evidence type="ECO:0000313" key="2">
    <source>
        <dbReference type="EMBL" id="SDB25127.1"/>
    </source>
</evidence>
<protein>
    <submittedName>
        <fullName evidence="2">Uncharacterized protein</fullName>
    </submittedName>
</protein>
<proteinExistence type="predicted"/>
<dbReference type="EMBL" id="FMXR01000013">
    <property type="protein sequence ID" value="SDB25127.1"/>
    <property type="molecule type" value="Genomic_DNA"/>
</dbReference>
<reference evidence="2 3" key="1">
    <citation type="submission" date="2016-10" db="EMBL/GenBank/DDBJ databases">
        <authorList>
            <person name="de Groot N.N."/>
        </authorList>
    </citation>
    <scope>NUCLEOTIDE SEQUENCE [LARGE SCALE GENOMIC DNA]</scope>
    <source>
        <strain evidence="2 3">DSM 3217</strain>
    </source>
</reference>
<dbReference type="AlphaFoldDB" id="A0A1G6BX55"/>
<organism evidence="2 3">
    <name type="scientific">Eubacterium oxidoreducens</name>
    <dbReference type="NCBI Taxonomy" id="1732"/>
    <lineage>
        <taxon>Bacteria</taxon>
        <taxon>Bacillati</taxon>
        <taxon>Bacillota</taxon>
        <taxon>Clostridia</taxon>
        <taxon>Eubacteriales</taxon>
        <taxon>Eubacteriaceae</taxon>
        <taxon>Eubacterium</taxon>
    </lineage>
</organism>